<dbReference type="EMBL" id="MN034450">
    <property type="protein sequence ID" value="QDH88887.1"/>
    <property type="molecule type" value="Genomic_RNA"/>
</dbReference>
<name>A0A514D5M8_9VIRU</name>
<evidence type="ECO:0000256" key="4">
    <source>
        <dbReference type="ARBA" id="ARBA00022844"/>
    </source>
</evidence>
<evidence type="ECO:0000256" key="5">
    <source>
        <dbReference type="ARBA" id="ARBA00023104"/>
    </source>
</evidence>
<organism evidence="8">
    <name type="scientific">Leviviridae sp</name>
    <dbReference type="NCBI Taxonomy" id="2027243"/>
    <lineage>
        <taxon>Viruses</taxon>
        <taxon>Riboviria</taxon>
        <taxon>Orthornavirae</taxon>
        <taxon>Lenarviricota</taxon>
        <taxon>Leviviricetes</taxon>
        <taxon>Norzivirales</taxon>
        <taxon>Fiersviridae</taxon>
    </lineage>
</organism>
<dbReference type="InterPro" id="IPR005563">
    <property type="entry name" value="A_protein"/>
</dbReference>
<gene>
    <name evidence="8" type="ORF">H1RhizoLitter1543_000003</name>
</gene>
<evidence type="ECO:0000313" key="8">
    <source>
        <dbReference type="EMBL" id="QDH88887.1"/>
    </source>
</evidence>
<evidence type="ECO:0000256" key="7">
    <source>
        <dbReference type="ARBA" id="ARBA00035110"/>
    </source>
</evidence>
<keyword evidence="4" id="KW-0946">Virion</keyword>
<evidence type="ECO:0000256" key="3">
    <source>
        <dbReference type="ARBA" id="ARBA00022804"/>
    </source>
</evidence>
<evidence type="ECO:0000256" key="1">
    <source>
        <dbReference type="ARBA" id="ARBA00004328"/>
    </source>
</evidence>
<keyword evidence="5" id="KW-1175">Viral attachment to host cell pilus</keyword>
<comment type="similarity">
    <text evidence="7">Belongs to the Leviviricetes maturation protein family.</text>
</comment>
<accession>A0A514D5M8</accession>
<dbReference type="GO" id="GO:0044423">
    <property type="term" value="C:virion component"/>
    <property type="evidence" value="ECO:0007669"/>
    <property type="project" value="UniProtKB-KW"/>
</dbReference>
<keyword evidence="2" id="KW-0945">Host-virus interaction</keyword>
<evidence type="ECO:0000256" key="2">
    <source>
        <dbReference type="ARBA" id="ARBA00022581"/>
    </source>
</evidence>
<dbReference type="Pfam" id="PF03863">
    <property type="entry name" value="Phage_mat-A"/>
    <property type="match status" value="1"/>
</dbReference>
<keyword evidence="6" id="KW-1160">Virus entry into host cell</keyword>
<protein>
    <submittedName>
        <fullName evidence="8">Uncharacterized protein</fullName>
    </submittedName>
</protein>
<reference evidence="8" key="1">
    <citation type="submission" date="2019-05" db="EMBL/GenBank/DDBJ databases">
        <title>Metatranscriptomic reconstruction reveals RNA viruses with the potential to shape carbon cycling in soil.</title>
        <authorList>
            <person name="Starr E.P."/>
            <person name="Nuccio E."/>
            <person name="Pett-Ridge J."/>
            <person name="Banfield J.F."/>
            <person name="Firestone M.K."/>
        </authorList>
    </citation>
    <scope>NUCLEOTIDE SEQUENCE</scope>
    <source>
        <strain evidence="8">H1_Rhizo_Litter_1_scaffold_543</strain>
    </source>
</reference>
<sequence length="343" mass="38089">MTTGTVYQPGGYPGYNSLLFKHWTGTDGKYLVDGRDKWNAYSMDLIQESDQIGNATHALSTTSGAVPVWTSADESLLQSRLVEQVRGHNFNLAVNIAQAHQLIEMCSSTILHFGRALLYLKHGNVAGATRELGIKGKNKRLKGRDVSSRWLELQYGWLPSISDAFEAAKAFEAISNGRKARIVASVKRTYDYNGSAEPSNYTSAGKTVIKKRIVYEMEEELSLARSLGLLDPLSVVWEVIPYSFVVDWFLPIGTYLDNLSVIPKLKGRFLSTRFSRTDARVTEIKTKDPLYQGAKRVGHQIELRRDVLTGLTPQLPTFVNPITALSRARIANAVALAHQLISS</sequence>
<comment type="subcellular location">
    <subcellularLocation>
        <location evidence="1">Virion</location>
    </subcellularLocation>
</comment>
<evidence type="ECO:0000256" key="6">
    <source>
        <dbReference type="ARBA" id="ARBA00023296"/>
    </source>
</evidence>
<proteinExistence type="inferred from homology"/>
<keyword evidence="3" id="KW-1161">Viral attachment to host cell</keyword>
<dbReference type="GO" id="GO:0039666">
    <property type="term" value="P:virion attachment to host cell pilus"/>
    <property type="evidence" value="ECO:0007669"/>
    <property type="project" value="UniProtKB-KW"/>
</dbReference>